<dbReference type="Pfam" id="PF00046">
    <property type="entry name" value="Homeodomain"/>
    <property type="match status" value="1"/>
</dbReference>
<dbReference type="SMART" id="SM00389">
    <property type="entry name" value="HOX"/>
    <property type="match status" value="1"/>
</dbReference>
<dbReference type="WBParaSite" id="NBR_0001229401-mRNA-1">
    <property type="protein sequence ID" value="NBR_0001229401-mRNA-1"/>
    <property type="gene ID" value="NBR_0001229401"/>
</dbReference>
<accession>A0A0N4Y7Y3</accession>
<evidence type="ECO:0000256" key="6">
    <source>
        <dbReference type="RuleBase" id="RU000682"/>
    </source>
</evidence>
<dbReference type="PANTHER" id="PTHR45659:SF4">
    <property type="entry name" value="HOMEOBOX PROTEIN ABDOMINAL-A"/>
    <property type="match status" value="1"/>
</dbReference>
<evidence type="ECO:0000256" key="3">
    <source>
        <dbReference type="ARBA" id="ARBA00023155"/>
    </source>
</evidence>
<keyword evidence="3 5" id="KW-0371">Homeobox</keyword>
<evidence type="ECO:0000256" key="4">
    <source>
        <dbReference type="ARBA" id="ARBA00023242"/>
    </source>
</evidence>
<evidence type="ECO:0000313" key="10">
    <source>
        <dbReference type="WBParaSite" id="NBR_0001229401-mRNA-1"/>
    </source>
</evidence>
<comment type="subcellular location">
    <subcellularLocation>
        <location evidence="1 5 6">Nucleus</location>
    </subcellularLocation>
</comment>
<reference evidence="10" key="1">
    <citation type="submission" date="2017-02" db="UniProtKB">
        <authorList>
            <consortium name="WormBaseParasite"/>
        </authorList>
    </citation>
    <scope>IDENTIFICATION</scope>
</reference>
<evidence type="ECO:0000256" key="1">
    <source>
        <dbReference type="ARBA" id="ARBA00004123"/>
    </source>
</evidence>
<dbReference type="GO" id="GO:0009952">
    <property type="term" value="P:anterior/posterior pattern specification"/>
    <property type="evidence" value="ECO:0007669"/>
    <property type="project" value="TreeGrafter"/>
</dbReference>
<dbReference type="AlphaFoldDB" id="A0A0N4Y7Y3"/>
<dbReference type="PRINTS" id="PR00024">
    <property type="entry name" value="HOMEOBOX"/>
</dbReference>
<gene>
    <name evidence="8" type="ORF">NBR_LOCUS12295</name>
</gene>
<dbReference type="SUPFAM" id="SSF46689">
    <property type="entry name" value="Homeodomain-like"/>
    <property type="match status" value="1"/>
</dbReference>
<evidence type="ECO:0000313" key="8">
    <source>
        <dbReference type="EMBL" id="VDL75884.1"/>
    </source>
</evidence>
<dbReference type="CDD" id="cd00086">
    <property type="entry name" value="homeodomain"/>
    <property type="match status" value="1"/>
</dbReference>
<proteinExistence type="predicted"/>
<dbReference type="GO" id="GO:0005634">
    <property type="term" value="C:nucleus"/>
    <property type="evidence" value="ECO:0007669"/>
    <property type="project" value="UniProtKB-SubCell"/>
</dbReference>
<dbReference type="InterPro" id="IPR001356">
    <property type="entry name" value="HD"/>
</dbReference>
<protein>
    <submittedName>
        <fullName evidence="10">Homeobox protein mab-5 (inferred by orthology to a C. elegans protein)</fullName>
    </submittedName>
</protein>
<reference evidence="8 9" key="2">
    <citation type="submission" date="2018-11" db="EMBL/GenBank/DDBJ databases">
        <authorList>
            <consortium name="Pathogen Informatics"/>
        </authorList>
    </citation>
    <scope>NUCLEOTIDE SEQUENCE [LARGE SCALE GENOMIC DNA]</scope>
</reference>
<dbReference type="PANTHER" id="PTHR45659">
    <property type="entry name" value="HOMEOBOX PROTEIN HOX"/>
    <property type="match status" value="1"/>
</dbReference>
<feature type="DNA-binding region" description="Homeobox" evidence="5">
    <location>
        <begin position="81"/>
        <end position="140"/>
    </location>
</feature>
<dbReference type="EMBL" id="UYSL01020715">
    <property type="protein sequence ID" value="VDL75884.1"/>
    <property type="molecule type" value="Genomic_DNA"/>
</dbReference>
<organism evidence="10">
    <name type="scientific">Nippostrongylus brasiliensis</name>
    <name type="common">Rat hookworm</name>
    <dbReference type="NCBI Taxonomy" id="27835"/>
    <lineage>
        <taxon>Eukaryota</taxon>
        <taxon>Metazoa</taxon>
        <taxon>Ecdysozoa</taxon>
        <taxon>Nematoda</taxon>
        <taxon>Chromadorea</taxon>
        <taxon>Rhabditida</taxon>
        <taxon>Rhabditina</taxon>
        <taxon>Rhabditomorpha</taxon>
        <taxon>Strongyloidea</taxon>
        <taxon>Heligmosomidae</taxon>
        <taxon>Nippostrongylus</taxon>
    </lineage>
</organism>
<dbReference type="InterPro" id="IPR050296">
    <property type="entry name" value="Antp_homeobox"/>
</dbReference>
<evidence type="ECO:0000259" key="7">
    <source>
        <dbReference type="PROSITE" id="PS50071"/>
    </source>
</evidence>
<dbReference type="InterPro" id="IPR009057">
    <property type="entry name" value="Homeodomain-like_sf"/>
</dbReference>
<dbReference type="PROSITE" id="PS50071">
    <property type="entry name" value="HOMEOBOX_2"/>
    <property type="match status" value="1"/>
</dbReference>
<dbReference type="Proteomes" id="UP000271162">
    <property type="component" value="Unassembled WGS sequence"/>
</dbReference>
<keyword evidence="9" id="KW-1185">Reference proteome</keyword>
<dbReference type="PRINTS" id="PR00031">
    <property type="entry name" value="HTHREPRESSR"/>
</dbReference>
<dbReference type="GO" id="GO:0000981">
    <property type="term" value="F:DNA-binding transcription factor activity, RNA polymerase II-specific"/>
    <property type="evidence" value="ECO:0007669"/>
    <property type="project" value="TreeGrafter"/>
</dbReference>
<evidence type="ECO:0000313" key="9">
    <source>
        <dbReference type="Proteomes" id="UP000271162"/>
    </source>
</evidence>
<dbReference type="Gene3D" id="1.10.10.60">
    <property type="entry name" value="Homeodomain-like"/>
    <property type="match status" value="1"/>
</dbReference>
<keyword evidence="2 5" id="KW-0238">DNA-binding</keyword>
<name>A0A0N4Y7Y3_NIPBR</name>
<sequence>MPMGISDSSGSRVYLRRGERSTGRQPALGSLHHFFWPIPVSPVYKVASPPPPPLSRPPLLVVLVVVVEFAEEATAVPDVCKKRGRQTYTRQQTLELEKEFHYNKYLTRRRRIELNRSLGLSERQIKIWFQNRRMKQKKENKSQNEHQRSDCA</sequence>
<evidence type="ECO:0000256" key="5">
    <source>
        <dbReference type="PROSITE-ProRule" id="PRU00108"/>
    </source>
</evidence>
<evidence type="ECO:0000256" key="2">
    <source>
        <dbReference type="ARBA" id="ARBA00023125"/>
    </source>
</evidence>
<keyword evidence="4 5" id="KW-0539">Nucleus</keyword>
<dbReference type="GO" id="GO:0000978">
    <property type="term" value="F:RNA polymerase II cis-regulatory region sequence-specific DNA binding"/>
    <property type="evidence" value="ECO:0007669"/>
    <property type="project" value="TreeGrafter"/>
</dbReference>
<dbReference type="InterPro" id="IPR020479">
    <property type="entry name" value="HD_metazoa"/>
</dbReference>
<dbReference type="STRING" id="27835.A0A0N4Y7Y3"/>
<feature type="domain" description="Homeobox" evidence="7">
    <location>
        <begin position="79"/>
        <end position="139"/>
    </location>
</feature>
<dbReference type="InterPro" id="IPR000047">
    <property type="entry name" value="HTH_motif"/>
</dbReference>